<accession>A0AAD3DF20</accession>
<gene>
    <name evidence="2" type="ORF">Agub_g1185</name>
</gene>
<dbReference type="EMBL" id="BMAR01000001">
    <property type="protein sequence ID" value="GFR40605.1"/>
    <property type="molecule type" value="Genomic_DNA"/>
</dbReference>
<dbReference type="Pfam" id="PF03776">
    <property type="entry name" value="MinE"/>
    <property type="match status" value="1"/>
</dbReference>
<evidence type="ECO:0000313" key="3">
    <source>
        <dbReference type="Proteomes" id="UP001054857"/>
    </source>
</evidence>
<protein>
    <submittedName>
        <fullName evidence="2">Uncharacterized protein</fullName>
    </submittedName>
</protein>
<comment type="caution">
    <text evidence="2">The sequence shown here is derived from an EMBL/GenBank/DDBJ whole genome shotgun (WGS) entry which is preliminary data.</text>
</comment>
<reference evidence="2 3" key="1">
    <citation type="journal article" date="2021" name="Sci. Rep.">
        <title>Genome sequencing of the multicellular alga Astrephomene provides insights into convergent evolution of germ-soma differentiation.</title>
        <authorList>
            <person name="Yamashita S."/>
            <person name="Yamamoto K."/>
            <person name="Matsuzaki R."/>
            <person name="Suzuki S."/>
            <person name="Yamaguchi H."/>
            <person name="Hirooka S."/>
            <person name="Minakuchi Y."/>
            <person name="Miyagishima S."/>
            <person name="Kawachi M."/>
            <person name="Toyoda A."/>
            <person name="Nozaki H."/>
        </authorList>
    </citation>
    <scope>NUCLEOTIDE SEQUENCE [LARGE SCALE GENOMIC DNA]</scope>
    <source>
        <strain evidence="2 3">NIES-4017</strain>
    </source>
</reference>
<evidence type="ECO:0000256" key="1">
    <source>
        <dbReference type="SAM" id="MobiDB-lite"/>
    </source>
</evidence>
<feature type="compositionally biased region" description="Basic and acidic residues" evidence="1">
    <location>
        <begin position="60"/>
        <end position="76"/>
    </location>
</feature>
<proteinExistence type="predicted"/>
<dbReference type="GO" id="GO:0051301">
    <property type="term" value="P:cell division"/>
    <property type="evidence" value="ECO:0007669"/>
    <property type="project" value="InterPro"/>
</dbReference>
<dbReference type="AlphaFoldDB" id="A0AAD3DF20"/>
<evidence type="ECO:0000313" key="2">
    <source>
        <dbReference type="EMBL" id="GFR40605.1"/>
    </source>
</evidence>
<name>A0AAD3DF20_9CHLO</name>
<keyword evidence="3" id="KW-1185">Reference proteome</keyword>
<dbReference type="InterPro" id="IPR005527">
    <property type="entry name" value="MinE"/>
</dbReference>
<organism evidence="2 3">
    <name type="scientific">Astrephomene gubernaculifera</name>
    <dbReference type="NCBI Taxonomy" id="47775"/>
    <lineage>
        <taxon>Eukaryota</taxon>
        <taxon>Viridiplantae</taxon>
        <taxon>Chlorophyta</taxon>
        <taxon>core chlorophytes</taxon>
        <taxon>Chlorophyceae</taxon>
        <taxon>CS clade</taxon>
        <taxon>Chlamydomonadales</taxon>
        <taxon>Astrephomenaceae</taxon>
        <taxon>Astrephomene</taxon>
    </lineage>
</organism>
<feature type="region of interest" description="Disordered" evidence="1">
    <location>
        <begin position="60"/>
        <end position="98"/>
    </location>
</feature>
<dbReference type="Proteomes" id="UP001054857">
    <property type="component" value="Unassembled WGS sequence"/>
</dbReference>
<sequence length="355" mass="38643">MGSYLPRGPPCCPKIHQASASPFANRLAQGLACRTRQRSQRLAVNAFLFNMVAGASSNSKNKEAISSRLSELRRRDEEEDRAFLSEQSSGTEEQADGVDESLELARPLYGPLPADAGSEDGSSHPGGLVTARSLRFSIADPKPEIKLLHRFKPGRGPDDTDPWRSFLDKCRLAWGVFFPPAPKRSRSQLATWAGGIGSLLATAATGSGVTDSATSRTAKQVVTSRLQMVLIADRCGVSPESLLEMKAQTLAALAEYMGKDLDDDVSQLEVQVSALKPSGERITMTIGFADMLGDEQRMDPLQYDYEFEDEDDYFYPEEEEDFRVGEIIEVPALAAAAEQQDTSMQVAAAGSEARQ</sequence>